<protein>
    <recommendedName>
        <fullName evidence="1">Gfo/Idh/MocA-like oxidoreductase N-terminal domain-containing protein</fullName>
    </recommendedName>
</protein>
<dbReference type="Gene3D" id="3.30.360.10">
    <property type="entry name" value="Dihydrodipicolinate Reductase, domain 2"/>
    <property type="match status" value="1"/>
</dbReference>
<organism evidence="2">
    <name type="scientific">marine metagenome</name>
    <dbReference type="NCBI Taxonomy" id="408172"/>
    <lineage>
        <taxon>unclassified sequences</taxon>
        <taxon>metagenomes</taxon>
        <taxon>ecological metagenomes</taxon>
    </lineage>
</organism>
<dbReference type="GO" id="GO:0000166">
    <property type="term" value="F:nucleotide binding"/>
    <property type="evidence" value="ECO:0007669"/>
    <property type="project" value="InterPro"/>
</dbReference>
<dbReference type="InterPro" id="IPR051450">
    <property type="entry name" value="Gfo/Idh/MocA_Oxidoreductases"/>
</dbReference>
<dbReference type="InterPro" id="IPR000683">
    <property type="entry name" value="Gfo/Idh/MocA-like_OxRdtase_N"/>
</dbReference>
<reference evidence="2" key="1">
    <citation type="submission" date="2018-05" db="EMBL/GenBank/DDBJ databases">
        <authorList>
            <person name="Lanie J.A."/>
            <person name="Ng W.-L."/>
            <person name="Kazmierczak K.M."/>
            <person name="Andrzejewski T.M."/>
            <person name="Davidsen T.M."/>
            <person name="Wayne K.J."/>
            <person name="Tettelin H."/>
            <person name="Glass J.I."/>
            <person name="Rusch D."/>
            <person name="Podicherti R."/>
            <person name="Tsui H.-C.T."/>
            <person name="Winkler M.E."/>
        </authorList>
    </citation>
    <scope>NUCLEOTIDE SEQUENCE</scope>
</reference>
<dbReference type="PANTHER" id="PTHR43377">
    <property type="entry name" value="BILIVERDIN REDUCTASE A"/>
    <property type="match status" value="1"/>
</dbReference>
<dbReference type="EMBL" id="UINC01067923">
    <property type="protein sequence ID" value="SVC00076.1"/>
    <property type="molecule type" value="Genomic_DNA"/>
</dbReference>
<name>A0A382IKC5_9ZZZZ</name>
<feature type="domain" description="Gfo/Idh/MocA-like oxidoreductase N-terminal" evidence="1">
    <location>
        <begin position="10"/>
        <end position="128"/>
    </location>
</feature>
<dbReference type="AlphaFoldDB" id="A0A382IKC5"/>
<evidence type="ECO:0000313" key="2">
    <source>
        <dbReference type="EMBL" id="SVC00076.1"/>
    </source>
</evidence>
<dbReference type="PANTHER" id="PTHR43377:SF6">
    <property type="entry name" value="GFO_IDH_MOCA-LIKE OXIDOREDUCTASE N-TERMINAL DOMAIN-CONTAINING PROTEIN"/>
    <property type="match status" value="1"/>
</dbReference>
<dbReference type="SUPFAM" id="SSF51735">
    <property type="entry name" value="NAD(P)-binding Rossmann-fold domains"/>
    <property type="match status" value="1"/>
</dbReference>
<feature type="non-terminal residue" evidence="2">
    <location>
        <position position="151"/>
    </location>
</feature>
<dbReference type="Pfam" id="PF01408">
    <property type="entry name" value="GFO_IDH_MocA"/>
    <property type="match status" value="1"/>
</dbReference>
<evidence type="ECO:0000259" key="1">
    <source>
        <dbReference type="Pfam" id="PF01408"/>
    </source>
</evidence>
<dbReference type="InterPro" id="IPR036291">
    <property type="entry name" value="NAD(P)-bd_dom_sf"/>
</dbReference>
<dbReference type="Gene3D" id="3.40.50.720">
    <property type="entry name" value="NAD(P)-binding Rossmann-like Domain"/>
    <property type="match status" value="1"/>
</dbReference>
<proteinExistence type="predicted"/>
<accession>A0A382IKC5</accession>
<gene>
    <name evidence="2" type="ORF">METZ01_LOCUS252930</name>
</gene>
<sequence length="151" mass="17212">MKVIIEMLLKAAVVGMGHWGKTLLNNFSNNSEIDVCAVCDRNKDNLTYVEENFPSISIYTQSDDIFLDRSIDIVVIATQAESHFELTMKSLNHGKHVFVEKPFVLNSQDAIEIINLNKKLKKIIMVDHTFIFTPEYDAIKGIIRKNELGRV</sequence>